<dbReference type="Gene3D" id="1.10.287.770">
    <property type="entry name" value="YojJ-like"/>
    <property type="match status" value="1"/>
</dbReference>
<dbReference type="EMBL" id="JABXBU010002227">
    <property type="protein sequence ID" value="KAF8774396.1"/>
    <property type="molecule type" value="Genomic_DNA"/>
</dbReference>
<feature type="transmembrane region" description="Helical" evidence="1">
    <location>
        <begin position="20"/>
        <end position="44"/>
    </location>
</feature>
<keyword evidence="1" id="KW-0472">Membrane</keyword>
<accession>A0A8T0EP02</accession>
<evidence type="ECO:0000256" key="1">
    <source>
        <dbReference type="SAM" id="Phobius"/>
    </source>
</evidence>
<sequence>MQRSMLIMEMFSYFGGYLGMWLGLSLVLLFDFFEIICYLVFYLMEIKKMKTSRNSVTPAPVLEKDITLFDLVIKA</sequence>
<gene>
    <name evidence="2" type="ORF">HNY73_016950</name>
</gene>
<dbReference type="Proteomes" id="UP000807504">
    <property type="component" value="Unassembled WGS sequence"/>
</dbReference>
<keyword evidence="1" id="KW-1133">Transmembrane helix</keyword>
<evidence type="ECO:0000313" key="2">
    <source>
        <dbReference type="EMBL" id="KAF8774396.1"/>
    </source>
</evidence>
<evidence type="ECO:0000313" key="3">
    <source>
        <dbReference type="Proteomes" id="UP000807504"/>
    </source>
</evidence>
<keyword evidence="1" id="KW-0812">Transmembrane</keyword>
<keyword evidence="3" id="KW-1185">Reference proteome</keyword>
<protein>
    <submittedName>
        <fullName evidence="2">Uncharacterized protein</fullName>
    </submittedName>
</protein>
<organism evidence="2 3">
    <name type="scientific">Argiope bruennichi</name>
    <name type="common">Wasp spider</name>
    <name type="synonym">Aranea bruennichi</name>
    <dbReference type="NCBI Taxonomy" id="94029"/>
    <lineage>
        <taxon>Eukaryota</taxon>
        <taxon>Metazoa</taxon>
        <taxon>Ecdysozoa</taxon>
        <taxon>Arthropoda</taxon>
        <taxon>Chelicerata</taxon>
        <taxon>Arachnida</taxon>
        <taxon>Araneae</taxon>
        <taxon>Araneomorphae</taxon>
        <taxon>Entelegynae</taxon>
        <taxon>Araneoidea</taxon>
        <taxon>Araneidae</taxon>
        <taxon>Argiope</taxon>
    </lineage>
</organism>
<name>A0A8T0EP02_ARGBR</name>
<comment type="caution">
    <text evidence="2">The sequence shown here is derived from an EMBL/GenBank/DDBJ whole genome shotgun (WGS) entry which is preliminary data.</text>
</comment>
<proteinExistence type="predicted"/>
<reference evidence="2" key="2">
    <citation type="submission" date="2020-06" db="EMBL/GenBank/DDBJ databases">
        <authorList>
            <person name="Sheffer M."/>
        </authorList>
    </citation>
    <scope>NUCLEOTIDE SEQUENCE</scope>
</reference>
<dbReference type="AlphaFoldDB" id="A0A8T0EP02"/>
<reference evidence="2" key="1">
    <citation type="journal article" date="2020" name="bioRxiv">
        <title>Chromosome-level reference genome of the European wasp spider Argiope bruennichi: a resource for studies on range expansion and evolutionary adaptation.</title>
        <authorList>
            <person name="Sheffer M.M."/>
            <person name="Hoppe A."/>
            <person name="Krehenwinkel H."/>
            <person name="Uhl G."/>
            <person name="Kuss A.W."/>
            <person name="Jensen L."/>
            <person name="Jensen C."/>
            <person name="Gillespie R.G."/>
            <person name="Hoff K.J."/>
            <person name="Prost S."/>
        </authorList>
    </citation>
    <scope>NUCLEOTIDE SEQUENCE</scope>
</reference>